<dbReference type="AlphaFoldDB" id="A0A0B1SR86"/>
<reference evidence="1 2" key="1">
    <citation type="submission" date="2014-03" db="EMBL/GenBank/DDBJ databases">
        <title>Draft genome of the hookworm Oesophagostomum dentatum.</title>
        <authorList>
            <person name="Mitreva M."/>
        </authorList>
    </citation>
    <scope>NUCLEOTIDE SEQUENCE [LARGE SCALE GENOMIC DNA]</scope>
    <source>
        <strain evidence="1 2">OD-Hann</strain>
    </source>
</reference>
<dbReference type="EMBL" id="KN562974">
    <property type="protein sequence ID" value="KHJ85685.1"/>
    <property type="molecule type" value="Genomic_DNA"/>
</dbReference>
<keyword evidence="2" id="KW-1185">Reference proteome</keyword>
<protein>
    <submittedName>
        <fullName evidence="1">Uncharacterized protein</fullName>
    </submittedName>
</protein>
<proteinExistence type="predicted"/>
<organism evidence="1 2">
    <name type="scientific">Oesophagostomum dentatum</name>
    <name type="common">Nodular worm</name>
    <dbReference type="NCBI Taxonomy" id="61180"/>
    <lineage>
        <taxon>Eukaryota</taxon>
        <taxon>Metazoa</taxon>
        <taxon>Ecdysozoa</taxon>
        <taxon>Nematoda</taxon>
        <taxon>Chromadorea</taxon>
        <taxon>Rhabditida</taxon>
        <taxon>Rhabditina</taxon>
        <taxon>Rhabditomorpha</taxon>
        <taxon>Strongyloidea</taxon>
        <taxon>Strongylidae</taxon>
        <taxon>Oesophagostomum</taxon>
    </lineage>
</organism>
<dbReference type="Proteomes" id="UP000053660">
    <property type="component" value="Unassembled WGS sequence"/>
</dbReference>
<name>A0A0B1SR86_OESDE</name>
<feature type="non-terminal residue" evidence="1">
    <location>
        <position position="1"/>
    </location>
</feature>
<evidence type="ECO:0000313" key="2">
    <source>
        <dbReference type="Proteomes" id="UP000053660"/>
    </source>
</evidence>
<accession>A0A0B1SR86</accession>
<sequence>SAFWKVQKSIKVPPISDISSWSKISTSSNIEQEKDKSIFSTVTK</sequence>
<gene>
    <name evidence="1" type="ORF">OESDEN_14583</name>
</gene>
<evidence type="ECO:0000313" key="1">
    <source>
        <dbReference type="EMBL" id="KHJ85685.1"/>
    </source>
</evidence>